<dbReference type="InterPro" id="IPR001932">
    <property type="entry name" value="PPM-type_phosphatase-like_dom"/>
</dbReference>
<dbReference type="Pfam" id="PF00481">
    <property type="entry name" value="PP2C"/>
    <property type="match status" value="1"/>
</dbReference>
<dbReference type="PROSITE" id="PS51746">
    <property type="entry name" value="PPM_2"/>
    <property type="match status" value="1"/>
</dbReference>
<dbReference type="InterPro" id="IPR036457">
    <property type="entry name" value="PPM-type-like_dom_sf"/>
</dbReference>
<dbReference type="PANTHER" id="PTHR47992">
    <property type="entry name" value="PROTEIN PHOSPHATASE"/>
    <property type="match status" value="1"/>
</dbReference>
<dbReference type="SUPFAM" id="SSF81606">
    <property type="entry name" value="PP2C-like"/>
    <property type="match status" value="1"/>
</dbReference>
<evidence type="ECO:0000259" key="1">
    <source>
        <dbReference type="PROSITE" id="PS51746"/>
    </source>
</evidence>
<protein>
    <submittedName>
        <fullName evidence="2">Protein phosphatase 2C 3</fullName>
    </submittedName>
</protein>
<comment type="caution">
    <text evidence="2">The sequence shown here is derived from an EMBL/GenBank/DDBJ whole genome shotgun (WGS) entry which is preliminary data.</text>
</comment>
<keyword evidence="3" id="KW-1185">Reference proteome</keyword>
<gene>
    <name evidence="2" type="ORF">Adt_33309</name>
</gene>
<dbReference type="Proteomes" id="UP001604336">
    <property type="component" value="Unassembled WGS sequence"/>
</dbReference>
<sequence length="162" mass="17470">MQPDRPDELNRIEESGGRVLFWDGARVLGVLAMSRAIGDGYLKPFVISEPEVTITDRTAEDECLILASDGLWDVVSNETACGVARMCLQSLKPPSPPRSPGNDITVTAAGESSDKACSDASILLTKLALARHSTDTASSLRETRGWGGVGWGGTFFFFEYKN</sequence>
<organism evidence="2 3">
    <name type="scientific">Abeliophyllum distichum</name>
    <dbReference type="NCBI Taxonomy" id="126358"/>
    <lineage>
        <taxon>Eukaryota</taxon>
        <taxon>Viridiplantae</taxon>
        <taxon>Streptophyta</taxon>
        <taxon>Embryophyta</taxon>
        <taxon>Tracheophyta</taxon>
        <taxon>Spermatophyta</taxon>
        <taxon>Magnoliopsida</taxon>
        <taxon>eudicotyledons</taxon>
        <taxon>Gunneridae</taxon>
        <taxon>Pentapetalae</taxon>
        <taxon>asterids</taxon>
        <taxon>lamiids</taxon>
        <taxon>Lamiales</taxon>
        <taxon>Oleaceae</taxon>
        <taxon>Forsythieae</taxon>
        <taxon>Abeliophyllum</taxon>
    </lineage>
</organism>
<dbReference type="EMBL" id="JBFOLK010000010">
    <property type="protein sequence ID" value="KAL2480343.1"/>
    <property type="molecule type" value="Genomic_DNA"/>
</dbReference>
<dbReference type="InterPro" id="IPR015655">
    <property type="entry name" value="PP2C"/>
</dbReference>
<dbReference type="CDD" id="cd00143">
    <property type="entry name" value="PP2Cc"/>
    <property type="match status" value="1"/>
</dbReference>
<feature type="domain" description="PPM-type phosphatase" evidence="1">
    <location>
        <begin position="1"/>
        <end position="144"/>
    </location>
</feature>
<accession>A0ABD1QW17</accession>
<dbReference type="AlphaFoldDB" id="A0ABD1QW17"/>
<evidence type="ECO:0000313" key="2">
    <source>
        <dbReference type="EMBL" id="KAL2480343.1"/>
    </source>
</evidence>
<name>A0ABD1QW17_9LAMI</name>
<reference evidence="3" key="1">
    <citation type="submission" date="2024-07" db="EMBL/GenBank/DDBJ databases">
        <title>Two chromosome-level genome assemblies of Korean endemic species Abeliophyllum distichum and Forsythia ovata (Oleaceae).</title>
        <authorList>
            <person name="Jang H."/>
        </authorList>
    </citation>
    <scope>NUCLEOTIDE SEQUENCE [LARGE SCALE GENOMIC DNA]</scope>
</reference>
<proteinExistence type="predicted"/>
<evidence type="ECO:0000313" key="3">
    <source>
        <dbReference type="Proteomes" id="UP001604336"/>
    </source>
</evidence>
<dbReference type="Gene3D" id="3.60.40.10">
    <property type="entry name" value="PPM-type phosphatase domain"/>
    <property type="match status" value="1"/>
</dbReference>